<organism evidence="1 2">
    <name type="scientific">Undibacterium terreum</name>
    <dbReference type="NCBI Taxonomy" id="1224302"/>
    <lineage>
        <taxon>Bacteria</taxon>
        <taxon>Pseudomonadati</taxon>
        <taxon>Pseudomonadota</taxon>
        <taxon>Betaproteobacteria</taxon>
        <taxon>Burkholderiales</taxon>
        <taxon>Oxalobacteraceae</taxon>
        <taxon>Undibacterium</taxon>
    </lineage>
</organism>
<evidence type="ECO:0008006" key="3">
    <source>
        <dbReference type="Google" id="ProtNLM"/>
    </source>
</evidence>
<dbReference type="AlphaFoldDB" id="A0A916U987"/>
<reference evidence="1" key="1">
    <citation type="journal article" date="2014" name="Int. J. Syst. Evol. Microbiol.">
        <title>Complete genome sequence of Corynebacterium casei LMG S-19264T (=DSM 44701T), isolated from a smear-ripened cheese.</title>
        <authorList>
            <consortium name="US DOE Joint Genome Institute (JGI-PGF)"/>
            <person name="Walter F."/>
            <person name="Albersmeier A."/>
            <person name="Kalinowski J."/>
            <person name="Ruckert C."/>
        </authorList>
    </citation>
    <scope>NUCLEOTIDE SEQUENCE</scope>
    <source>
        <strain evidence="1">CGMCC 1.10998</strain>
    </source>
</reference>
<keyword evidence="2" id="KW-1185">Reference proteome</keyword>
<dbReference type="Proteomes" id="UP000637423">
    <property type="component" value="Unassembled WGS sequence"/>
</dbReference>
<dbReference type="EMBL" id="BMED01000001">
    <property type="protein sequence ID" value="GGC62708.1"/>
    <property type="molecule type" value="Genomic_DNA"/>
</dbReference>
<dbReference type="RefSeq" id="WP_188564580.1">
    <property type="nucleotide sequence ID" value="NZ_BMED01000001.1"/>
</dbReference>
<evidence type="ECO:0000313" key="2">
    <source>
        <dbReference type="Proteomes" id="UP000637423"/>
    </source>
</evidence>
<reference evidence="1" key="2">
    <citation type="submission" date="2020-09" db="EMBL/GenBank/DDBJ databases">
        <authorList>
            <person name="Sun Q."/>
            <person name="Zhou Y."/>
        </authorList>
    </citation>
    <scope>NUCLEOTIDE SEQUENCE</scope>
    <source>
        <strain evidence="1">CGMCC 1.10998</strain>
    </source>
</reference>
<evidence type="ECO:0000313" key="1">
    <source>
        <dbReference type="EMBL" id="GGC62708.1"/>
    </source>
</evidence>
<proteinExistence type="predicted"/>
<protein>
    <recommendedName>
        <fullName evidence="3">DUF1579 domain-containing protein</fullName>
    </recommendedName>
</protein>
<accession>A0A916U987</accession>
<gene>
    <name evidence="1" type="ORF">GCM10011396_07090</name>
</gene>
<comment type="caution">
    <text evidence="1">The sequence shown here is derived from an EMBL/GenBank/DDBJ whole genome shotgun (WGS) entry which is preliminary data.</text>
</comment>
<name>A0A916U987_9BURK</name>
<sequence length="192" mass="21462">MENSAKTPAIARAETGIHDFNFFYGHWHIRNRRLVARLQGCTEWEEFDAVGHVRPLPAGIGNYDDFIAKAWRPDFVGMSLRIFNPHTELWSIYWLENQTGGLNAAGALLPPVVGKFSDGVGIFEGDDMLGEKAVRVRYTWSGITATTARWEQAMSADGGLNWETNWIMEHVRNSGQDAAEEVATPARLEAVV</sequence>